<comment type="caution">
    <text evidence="1">The sequence shown here is derived from an EMBL/GenBank/DDBJ whole genome shotgun (WGS) entry which is preliminary data.</text>
</comment>
<reference evidence="1" key="1">
    <citation type="submission" date="2021-03" db="EMBL/GenBank/DDBJ databases">
        <title>Draft genome sequence of rust myrtle Austropuccinia psidii MF-1, a brazilian biotype.</title>
        <authorList>
            <person name="Quecine M.C."/>
            <person name="Pachon D.M.R."/>
            <person name="Bonatelli M.L."/>
            <person name="Correr F.H."/>
            <person name="Franceschini L.M."/>
            <person name="Leite T.F."/>
            <person name="Margarido G.R.A."/>
            <person name="Almeida C.A."/>
            <person name="Ferrarezi J.A."/>
            <person name="Labate C.A."/>
        </authorList>
    </citation>
    <scope>NUCLEOTIDE SEQUENCE</scope>
    <source>
        <strain evidence="1">MF-1</strain>
    </source>
</reference>
<organism evidence="1 2">
    <name type="scientific">Austropuccinia psidii MF-1</name>
    <dbReference type="NCBI Taxonomy" id="1389203"/>
    <lineage>
        <taxon>Eukaryota</taxon>
        <taxon>Fungi</taxon>
        <taxon>Dikarya</taxon>
        <taxon>Basidiomycota</taxon>
        <taxon>Pucciniomycotina</taxon>
        <taxon>Pucciniomycetes</taxon>
        <taxon>Pucciniales</taxon>
        <taxon>Sphaerophragmiaceae</taxon>
        <taxon>Austropuccinia</taxon>
    </lineage>
</organism>
<keyword evidence="2" id="KW-1185">Reference proteome</keyword>
<sequence>MWHPHWDTQKNIGFSQFRLCQCHVGSNREVKGCVPDIAPWALDTILDSKILSFKWQEAVSDILSASTHSGRSQKTNERKTTQMNRLLSSSLPTAQISMPVSENMTPSEIRRLVDVNQIKHIHFGRVPVFSSTRLLIALVQF</sequence>
<proteinExistence type="predicted"/>
<evidence type="ECO:0000313" key="1">
    <source>
        <dbReference type="EMBL" id="MBW0551946.1"/>
    </source>
</evidence>
<dbReference type="AlphaFoldDB" id="A0A9Q3P9V9"/>
<gene>
    <name evidence="1" type="ORF">O181_091661</name>
</gene>
<name>A0A9Q3P9V9_9BASI</name>
<dbReference type="EMBL" id="AVOT02057942">
    <property type="protein sequence ID" value="MBW0551946.1"/>
    <property type="molecule type" value="Genomic_DNA"/>
</dbReference>
<dbReference type="Proteomes" id="UP000765509">
    <property type="component" value="Unassembled WGS sequence"/>
</dbReference>
<accession>A0A9Q3P9V9</accession>
<protein>
    <submittedName>
        <fullName evidence="1">Uncharacterized protein</fullName>
    </submittedName>
</protein>
<evidence type="ECO:0000313" key="2">
    <source>
        <dbReference type="Proteomes" id="UP000765509"/>
    </source>
</evidence>